<evidence type="ECO:0000256" key="4">
    <source>
        <dbReference type="ARBA" id="ARBA00022989"/>
    </source>
</evidence>
<comment type="subcellular location">
    <subcellularLocation>
        <location evidence="1">Cell membrane</location>
        <topology evidence="1">Multi-pass membrane protein</topology>
    </subcellularLocation>
</comment>
<feature type="region of interest" description="Disordered" evidence="6">
    <location>
        <begin position="451"/>
        <end position="514"/>
    </location>
</feature>
<evidence type="ECO:0000313" key="10">
    <source>
        <dbReference type="Proteomes" id="UP000549695"/>
    </source>
</evidence>
<evidence type="ECO:0000256" key="5">
    <source>
        <dbReference type="ARBA" id="ARBA00023136"/>
    </source>
</evidence>
<feature type="region of interest" description="Disordered" evidence="6">
    <location>
        <begin position="527"/>
        <end position="547"/>
    </location>
</feature>
<accession>A0A852VYM5</accession>
<feature type="transmembrane region" description="Helical" evidence="7">
    <location>
        <begin position="12"/>
        <end position="40"/>
    </location>
</feature>
<keyword evidence="4 7" id="KW-1133">Transmembrane helix</keyword>
<organism evidence="9 10">
    <name type="scientific">Pseudonocardia alni</name>
    <name type="common">Amycolata alni</name>
    <dbReference type="NCBI Taxonomy" id="33907"/>
    <lineage>
        <taxon>Bacteria</taxon>
        <taxon>Bacillati</taxon>
        <taxon>Actinomycetota</taxon>
        <taxon>Actinomycetes</taxon>
        <taxon>Pseudonocardiales</taxon>
        <taxon>Pseudonocardiaceae</taxon>
        <taxon>Pseudonocardia</taxon>
    </lineage>
</organism>
<dbReference type="RefSeq" id="WP_218899242.1">
    <property type="nucleotide sequence ID" value="NZ_BAAAJZ010000008.1"/>
</dbReference>
<dbReference type="Pfam" id="PF07690">
    <property type="entry name" value="MFS_1"/>
    <property type="match status" value="1"/>
</dbReference>
<reference evidence="9 10" key="1">
    <citation type="submission" date="2020-07" db="EMBL/GenBank/DDBJ databases">
        <title>Sequencing the genomes of 1000 actinobacteria strains.</title>
        <authorList>
            <person name="Klenk H.-P."/>
        </authorList>
    </citation>
    <scope>NUCLEOTIDE SEQUENCE [LARGE SCALE GENOMIC DNA]</scope>
    <source>
        <strain evidence="9 10">DSM 44749</strain>
    </source>
</reference>
<feature type="transmembrane region" description="Helical" evidence="7">
    <location>
        <begin position="82"/>
        <end position="101"/>
    </location>
</feature>
<dbReference type="GeneID" id="98051250"/>
<sequence length="547" mass="55273">MTQLDLRHGTQRVFAHLLVSTLVVSVVNFTVWFAVTFWVFLETGSVAATGIIAGIFLVATALTGIPFGGVVDRFGKRAVMQVSAAVSAVVYALCLVLLLLAPEGAFRDPTDPLLWTLVVALMLGVIAGNLRTIALPTLVTLLVPAAVRDRANGLVGTATGVSFLVTSVASGLLVAVDGMRSVLVAALVVLVVSLVHLSRVRIPVVPAPAGPAVPVTVEERGGLDLRGTVRLVAGVPGLPALIVFSCVNNLLGGAFMALMDPYGLSMMSVAAWGLLWGVLSAGVIVGGLLVARIGLGSRPVRTLLLVNAVLWASTMLFPLQASILMLTLGMAVFMLLMPFAEAAEQTVLQRVVPYGRQGRVFGFAQSVEQAASPLTAFLLAPFTELVVVPYMSDGGAGAAAIGSWFGTGTARAIALVFVVCGALGVVLTLAALASRPYRRLSAAYATTPTGSVTPAAEGAATAPDAAAGSDAAAGPAGPDTAGGTDVPGAVTGTGTGPDAGRATPPAAPPSPAAVPATPVAVAVATTAVPGPATTVRLPAEPDTAPRR</sequence>
<proteinExistence type="predicted"/>
<feature type="transmembrane region" description="Helical" evidence="7">
    <location>
        <begin position="113"/>
        <end position="142"/>
    </location>
</feature>
<feature type="transmembrane region" description="Helical" evidence="7">
    <location>
        <begin position="303"/>
        <end position="336"/>
    </location>
</feature>
<feature type="transmembrane region" description="Helical" evidence="7">
    <location>
        <begin position="412"/>
        <end position="433"/>
    </location>
</feature>
<evidence type="ECO:0000256" key="2">
    <source>
        <dbReference type="ARBA" id="ARBA00022475"/>
    </source>
</evidence>
<keyword evidence="2" id="KW-1003">Cell membrane</keyword>
<evidence type="ECO:0000256" key="1">
    <source>
        <dbReference type="ARBA" id="ARBA00004651"/>
    </source>
</evidence>
<dbReference type="GO" id="GO:0022857">
    <property type="term" value="F:transmembrane transporter activity"/>
    <property type="evidence" value="ECO:0007669"/>
    <property type="project" value="InterPro"/>
</dbReference>
<dbReference type="GO" id="GO:0005886">
    <property type="term" value="C:plasma membrane"/>
    <property type="evidence" value="ECO:0007669"/>
    <property type="project" value="UniProtKB-SubCell"/>
</dbReference>
<dbReference type="EMBL" id="JACCCZ010000001">
    <property type="protein sequence ID" value="NYG01170.1"/>
    <property type="molecule type" value="Genomic_DNA"/>
</dbReference>
<dbReference type="PANTHER" id="PTHR23513:SF6">
    <property type="entry name" value="MAJOR FACILITATOR SUPERFAMILY ASSOCIATED DOMAIN-CONTAINING PROTEIN"/>
    <property type="match status" value="1"/>
</dbReference>
<feature type="domain" description="Major facilitator superfamily (MFS) profile" evidence="8">
    <location>
        <begin position="1"/>
        <end position="439"/>
    </location>
</feature>
<dbReference type="PANTHER" id="PTHR23513">
    <property type="entry name" value="INTEGRAL MEMBRANE EFFLUX PROTEIN-RELATED"/>
    <property type="match status" value="1"/>
</dbReference>
<dbReference type="InterPro" id="IPR036259">
    <property type="entry name" value="MFS_trans_sf"/>
</dbReference>
<feature type="transmembrane region" description="Helical" evidence="7">
    <location>
        <begin position="182"/>
        <end position="198"/>
    </location>
</feature>
<evidence type="ECO:0000256" key="7">
    <source>
        <dbReference type="SAM" id="Phobius"/>
    </source>
</evidence>
<feature type="transmembrane region" description="Helical" evidence="7">
    <location>
        <begin position="46"/>
        <end position="70"/>
    </location>
</feature>
<evidence type="ECO:0000313" key="9">
    <source>
        <dbReference type="EMBL" id="NYG01170.1"/>
    </source>
</evidence>
<name>A0A852VYM5_PSEA5</name>
<feature type="compositionally biased region" description="Low complexity" evidence="6">
    <location>
        <begin position="453"/>
        <end position="490"/>
    </location>
</feature>
<gene>
    <name evidence="9" type="ORF">HDA37_001455</name>
</gene>
<dbReference type="InterPro" id="IPR011701">
    <property type="entry name" value="MFS"/>
</dbReference>
<dbReference type="Gene3D" id="1.20.1250.20">
    <property type="entry name" value="MFS general substrate transporter like domains"/>
    <property type="match status" value="1"/>
</dbReference>
<keyword evidence="5 7" id="KW-0472">Membrane</keyword>
<feature type="transmembrane region" description="Helical" evidence="7">
    <location>
        <begin position="231"/>
        <end position="257"/>
    </location>
</feature>
<evidence type="ECO:0000256" key="6">
    <source>
        <dbReference type="SAM" id="MobiDB-lite"/>
    </source>
</evidence>
<protein>
    <submittedName>
        <fullName evidence="9">DHA3 family multidrug efflux protein-like MFS transporter</fullName>
    </submittedName>
</protein>
<keyword evidence="10" id="KW-1185">Reference proteome</keyword>
<dbReference type="Proteomes" id="UP000549695">
    <property type="component" value="Unassembled WGS sequence"/>
</dbReference>
<evidence type="ECO:0000256" key="3">
    <source>
        <dbReference type="ARBA" id="ARBA00022692"/>
    </source>
</evidence>
<dbReference type="SUPFAM" id="SSF103473">
    <property type="entry name" value="MFS general substrate transporter"/>
    <property type="match status" value="1"/>
</dbReference>
<dbReference type="InterPro" id="IPR020846">
    <property type="entry name" value="MFS_dom"/>
</dbReference>
<feature type="transmembrane region" description="Helical" evidence="7">
    <location>
        <begin position="154"/>
        <end position="176"/>
    </location>
</feature>
<dbReference type="AlphaFoldDB" id="A0A852VYM5"/>
<evidence type="ECO:0000259" key="8">
    <source>
        <dbReference type="PROSITE" id="PS50850"/>
    </source>
</evidence>
<dbReference type="PROSITE" id="PS50850">
    <property type="entry name" value="MFS"/>
    <property type="match status" value="1"/>
</dbReference>
<feature type="transmembrane region" description="Helical" evidence="7">
    <location>
        <begin position="269"/>
        <end position="291"/>
    </location>
</feature>
<comment type="caution">
    <text evidence="9">The sequence shown here is derived from an EMBL/GenBank/DDBJ whole genome shotgun (WGS) entry which is preliminary data.</text>
</comment>
<keyword evidence="3 7" id="KW-0812">Transmembrane</keyword>